<evidence type="ECO:0000259" key="9">
    <source>
        <dbReference type="Pfam" id="PF05223"/>
    </source>
</evidence>
<dbReference type="EMBL" id="CP017703">
    <property type="protein sequence ID" value="ASS92385.1"/>
    <property type="molecule type" value="Genomic_DNA"/>
</dbReference>
<dbReference type="KEGG" id="apak:AP3564_11605"/>
<comment type="similarity">
    <text evidence="3">Belongs to the transpeptidase family.</text>
</comment>
<dbReference type="SUPFAM" id="SSF54427">
    <property type="entry name" value="NTF2-like"/>
    <property type="match status" value="1"/>
</dbReference>
<dbReference type="GO" id="GO:0046677">
    <property type="term" value="P:response to antibiotic"/>
    <property type="evidence" value="ECO:0007669"/>
    <property type="project" value="InterPro"/>
</dbReference>
<dbReference type="InterPro" id="IPR001460">
    <property type="entry name" value="PCN-bd_Tpept"/>
</dbReference>
<dbReference type="PANTHER" id="PTHR30627:SF25">
    <property type="entry name" value="PENICILLIN-BINDING PROTEIN 3"/>
    <property type="match status" value="1"/>
</dbReference>
<dbReference type="Gene3D" id="3.10.450.100">
    <property type="entry name" value="NTF2-like, domain 1"/>
    <property type="match status" value="1"/>
</dbReference>
<keyword evidence="5" id="KW-0472">Membrane</keyword>
<dbReference type="InterPro" id="IPR050515">
    <property type="entry name" value="Beta-lactam/transpept"/>
</dbReference>
<evidence type="ECO:0000256" key="1">
    <source>
        <dbReference type="ARBA" id="ARBA00004370"/>
    </source>
</evidence>
<dbReference type="SUPFAM" id="SSF56519">
    <property type="entry name" value="Penicillin binding protein dimerisation domain"/>
    <property type="match status" value="1"/>
</dbReference>
<evidence type="ECO:0000256" key="3">
    <source>
        <dbReference type="ARBA" id="ARBA00007171"/>
    </source>
</evidence>
<dbReference type="InterPro" id="IPR036138">
    <property type="entry name" value="PBP_dimer_sf"/>
</dbReference>
<dbReference type="GO" id="GO:0009252">
    <property type="term" value="P:peptidoglycan biosynthetic process"/>
    <property type="evidence" value="ECO:0007669"/>
    <property type="project" value="UniProtKB-UniPathway"/>
</dbReference>
<name>A0A163YQ54_9BACI</name>
<accession>A0A223EBA0</accession>
<dbReference type="UniPathway" id="UPA00219"/>
<dbReference type="Gene3D" id="3.30.1390.30">
    <property type="entry name" value="Penicillin-binding protein 2a, domain 3"/>
    <property type="match status" value="1"/>
</dbReference>
<evidence type="ECO:0000256" key="2">
    <source>
        <dbReference type="ARBA" id="ARBA00004752"/>
    </source>
</evidence>
<feature type="domain" description="Penicillin-binding protein transpeptidase" evidence="7">
    <location>
        <begin position="350"/>
        <end position="657"/>
    </location>
</feature>
<reference evidence="10 11" key="1">
    <citation type="submission" date="2016-10" db="EMBL/GenBank/DDBJ databases">
        <title>The whole genome sequencing and assembly of Aeribacillus pallidus KCTC3564 strain.</title>
        <authorList>
            <person name="Lee Y.-J."/>
            <person name="Park M.-K."/>
            <person name="Yi H."/>
            <person name="Bahn Y.-S."/>
            <person name="Kim J.F."/>
            <person name="Lee D.-W."/>
        </authorList>
    </citation>
    <scope>NUCLEOTIDE SEQUENCE [LARGE SCALE GENOMIC DNA]</scope>
    <source>
        <strain evidence="10 11">KCTC3564</strain>
    </source>
</reference>
<evidence type="ECO:0000256" key="6">
    <source>
        <dbReference type="ARBA" id="ARBA00034000"/>
    </source>
</evidence>
<evidence type="ECO:0000256" key="4">
    <source>
        <dbReference type="ARBA" id="ARBA00012448"/>
    </source>
</evidence>
<dbReference type="InterPro" id="IPR032710">
    <property type="entry name" value="NTF2-like_dom_sf"/>
</dbReference>
<dbReference type="Proteomes" id="UP000214606">
    <property type="component" value="Chromosome"/>
</dbReference>
<dbReference type="Gene3D" id="3.90.1310.10">
    <property type="entry name" value="Penicillin-binding protein 2a (Domain 2)"/>
    <property type="match status" value="1"/>
</dbReference>
<dbReference type="Gene3D" id="3.40.710.10">
    <property type="entry name" value="DD-peptidase/beta-lactamase superfamily"/>
    <property type="match status" value="1"/>
</dbReference>
<organism evidence="10 11">
    <name type="scientific">Aeribacillus pallidus</name>
    <dbReference type="NCBI Taxonomy" id="33936"/>
    <lineage>
        <taxon>Bacteria</taxon>
        <taxon>Bacillati</taxon>
        <taxon>Bacillota</taxon>
        <taxon>Bacilli</taxon>
        <taxon>Bacillales</taxon>
        <taxon>Bacillaceae</taxon>
        <taxon>Aeribacillus</taxon>
    </lineage>
</organism>
<dbReference type="AlphaFoldDB" id="A0A163YQ54"/>
<dbReference type="Pfam" id="PF03717">
    <property type="entry name" value="PBP_dimer"/>
    <property type="match status" value="1"/>
</dbReference>
<dbReference type="InterPro" id="IPR012338">
    <property type="entry name" value="Beta-lactam/transpept-like"/>
</dbReference>
<proteinExistence type="inferred from homology"/>
<comment type="catalytic activity">
    <reaction evidence="6">
        <text>Preferential cleavage: (Ac)2-L-Lys-D-Ala-|-D-Ala. Also transpeptidation of peptidyl-alanyl moieties that are N-acyl substituents of D-alanine.</text>
        <dbReference type="EC" id="3.4.16.4"/>
    </reaction>
</comment>
<dbReference type="InterPro" id="IPR007887">
    <property type="entry name" value="MecA_N"/>
</dbReference>
<gene>
    <name evidence="10" type="ORF">AP3564_11605</name>
</gene>
<dbReference type="GO" id="GO:0009002">
    <property type="term" value="F:serine-type D-Ala-D-Ala carboxypeptidase activity"/>
    <property type="evidence" value="ECO:0007669"/>
    <property type="project" value="UniProtKB-EC"/>
</dbReference>
<evidence type="ECO:0000313" key="11">
    <source>
        <dbReference type="Proteomes" id="UP000214606"/>
    </source>
</evidence>
<protein>
    <recommendedName>
        <fullName evidence="4">serine-type D-Ala-D-Ala carboxypeptidase</fullName>
        <ecNumber evidence="4">3.4.16.4</ecNumber>
    </recommendedName>
</protein>
<dbReference type="PROSITE" id="PS51257">
    <property type="entry name" value="PROKAR_LIPOPROTEIN"/>
    <property type="match status" value="1"/>
</dbReference>
<evidence type="ECO:0000259" key="7">
    <source>
        <dbReference type="Pfam" id="PF00905"/>
    </source>
</evidence>
<sequence length="661" mass="74204">MRKLFFSVFVVLVLFSGCSKDPEPEDRFADFVANWRDQNFSEMYDQLTANVKKNIKKDEFVSRYEKIYQDSGVKQLKIDFKKPKEEIKPDKNGNITFPFAVSMETLAGKISFENKAVLKKEETDNGNDWRIEWNPSFIFPQLDEGEEISIQPIEPERGEIFDRNGKGLAINGLLFEIGVVPGEMKEQKETILEQTAKLLEVSKEEIERKLSQGWVKEDSFVPLKIVNPADTELVNKLLAIPSVKKKNVTGRMYPFGESAAHLTGYLRSMYKEELEKYEEKGYSSSEQIGAAGLEQVFEDELHGTTGWIIKVKGTDEVIAKKEAENGNDIYLTIDADLQQNIYKELSTDSGASVAINPKTGETLAMVSAPSYDPNDFLTEYKKKKDDPNKPFMAKFKNLYTPGSVLKPLTAAIGLNTGTIDPNKKISIPKDTWQKDGSWGNYYIKRVPSPATQVDLRAALAYSDNIYFAQAALNIGAEKFIKGLESFAFHEKIDFPFPVETSKIANNGMDNEVLLADSGYGQGQIQITPLHLAYTFTVFINGGNMIKPVLIKEEEKTPSNWKSHVVSKEHANLIFQDLIQVVEDPNGTAYKPRTPGLKLAGKTGTAELKAAKGEKGQENGWFVAVDADKKDLLITMMIERVEDRGGSHYVVSKVKNIFKARK</sequence>
<evidence type="ECO:0000259" key="8">
    <source>
        <dbReference type="Pfam" id="PF03717"/>
    </source>
</evidence>
<feature type="domain" description="Penicillin-binding protein dimerisation" evidence="8">
    <location>
        <begin position="153"/>
        <end position="312"/>
    </location>
</feature>
<comment type="pathway">
    <text evidence="2">Cell wall biogenesis; peptidoglycan biosynthesis.</text>
</comment>
<dbReference type="GO" id="GO:0071555">
    <property type="term" value="P:cell wall organization"/>
    <property type="evidence" value="ECO:0007669"/>
    <property type="project" value="TreeGrafter"/>
</dbReference>
<dbReference type="GO" id="GO:0071972">
    <property type="term" value="F:peptidoglycan L,D-transpeptidase activity"/>
    <property type="evidence" value="ECO:0007669"/>
    <property type="project" value="TreeGrafter"/>
</dbReference>
<dbReference type="GO" id="GO:0005886">
    <property type="term" value="C:plasma membrane"/>
    <property type="evidence" value="ECO:0007669"/>
    <property type="project" value="TreeGrafter"/>
</dbReference>
<dbReference type="GO" id="GO:0008658">
    <property type="term" value="F:penicillin binding"/>
    <property type="evidence" value="ECO:0007669"/>
    <property type="project" value="InterPro"/>
</dbReference>
<feature type="domain" description="NTF2-like N-terminal transpeptidase" evidence="9">
    <location>
        <begin position="23"/>
        <end position="145"/>
    </location>
</feature>
<evidence type="ECO:0000256" key="5">
    <source>
        <dbReference type="ARBA" id="ARBA00023136"/>
    </source>
</evidence>
<dbReference type="InterPro" id="IPR005311">
    <property type="entry name" value="PBP_dimer"/>
</dbReference>
<dbReference type="Pfam" id="PF05223">
    <property type="entry name" value="MecA_N"/>
    <property type="match status" value="1"/>
</dbReference>
<evidence type="ECO:0000313" key="10">
    <source>
        <dbReference type="EMBL" id="ASS92385.1"/>
    </source>
</evidence>
<dbReference type="Pfam" id="PF00905">
    <property type="entry name" value="Transpeptidase"/>
    <property type="match status" value="1"/>
</dbReference>
<accession>A0A163YQ54</accession>
<dbReference type="SUPFAM" id="SSF56601">
    <property type="entry name" value="beta-lactamase/transpeptidase-like"/>
    <property type="match status" value="1"/>
</dbReference>
<dbReference type="PANTHER" id="PTHR30627">
    <property type="entry name" value="PEPTIDOGLYCAN D,D-TRANSPEPTIDASE"/>
    <property type="match status" value="1"/>
</dbReference>
<dbReference type="EC" id="3.4.16.4" evidence="4"/>
<comment type="subcellular location">
    <subcellularLocation>
        <location evidence="1">Membrane</location>
    </subcellularLocation>
</comment>